<comment type="subcellular location">
    <subcellularLocation>
        <location evidence="1">Cytoplasm</location>
    </subcellularLocation>
</comment>
<dbReference type="InterPro" id="IPR036305">
    <property type="entry name" value="RGS_sf"/>
</dbReference>
<dbReference type="Pfam" id="PF00788">
    <property type="entry name" value="RA"/>
    <property type="match status" value="1"/>
</dbReference>
<feature type="region of interest" description="Disordered" evidence="4">
    <location>
        <begin position="822"/>
        <end position="846"/>
    </location>
</feature>
<feature type="compositionally biased region" description="Polar residues" evidence="4">
    <location>
        <begin position="1424"/>
        <end position="1447"/>
    </location>
</feature>
<feature type="region of interest" description="Disordered" evidence="4">
    <location>
        <begin position="1"/>
        <end position="28"/>
    </location>
</feature>
<evidence type="ECO:0000313" key="6">
    <source>
        <dbReference type="EMBL" id="KAL2920040.1"/>
    </source>
</evidence>
<evidence type="ECO:0000256" key="4">
    <source>
        <dbReference type="SAM" id="MobiDB-lite"/>
    </source>
</evidence>
<evidence type="ECO:0000256" key="2">
    <source>
        <dbReference type="ARBA" id="ARBA00022490"/>
    </source>
</evidence>
<feature type="compositionally biased region" description="Basic and acidic residues" evidence="4">
    <location>
        <begin position="1"/>
        <end position="16"/>
    </location>
</feature>
<dbReference type="EMBL" id="JADGIZ020000001">
    <property type="protein sequence ID" value="KAL2920040.1"/>
    <property type="molecule type" value="Genomic_DNA"/>
</dbReference>
<feature type="region of interest" description="Disordered" evidence="4">
    <location>
        <begin position="281"/>
        <end position="310"/>
    </location>
</feature>
<evidence type="ECO:0000256" key="1">
    <source>
        <dbReference type="ARBA" id="ARBA00004496"/>
    </source>
</evidence>
<keyword evidence="2" id="KW-0963">Cytoplasm</keyword>
<dbReference type="SUPFAM" id="SSF54236">
    <property type="entry name" value="Ubiquitin-like"/>
    <property type="match status" value="1"/>
</dbReference>
<feature type="coiled-coil region" evidence="3">
    <location>
        <begin position="773"/>
        <end position="800"/>
    </location>
</feature>
<dbReference type="InterPro" id="IPR000219">
    <property type="entry name" value="DH_dom"/>
</dbReference>
<keyword evidence="7" id="KW-1185">Reference proteome</keyword>
<feature type="compositionally biased region" description="Basic and acidic residues" evidence="4">
    <location>
        <begin position="1391"/>
        <end position="1408"/>
    </location>
</feature>
<dbReference type="InterPro" id="IPR035899">
    <property type="entry name" value="DBL_dom_sf"/>
</dbReference>
<dbReference type="InterPro" id="IPR051480">
    <property type="entry name" value="Endocytic_GEF_Adapter"/>
</dbReference>
<dbReference type="InterPro" id="IPR036274">
    <property type="entry name" value="HR1_rpt_sf"/>
</dbReference>
<dbReference type="PROSITE" id="PS50010">
    <property type="entry name" value="DH_2"/>
    <property type="match status" value="1"/>
</dbReference>
<dbReference type="SUPFAM" id="SSF50729">
    <property type="entry name" value="PH domain-like"/>
    <property type="match status" value="1"/>
</dbReference>
<dbReference type="PANTHER" id="PTHR46006:SF6">
    <property type="entry name" value="INTERSECTIN-2 ISOFORM X1"/>
    <property type="match status" value="1"/>
</dbReference>
<name>A0ABR4NKM9_9FUNG</name>
<feature type="compositionally biased region" description="Polar residues" evidence="4">
    <location>
        <begin position="1374"/>
        <end position="1385"/>
    </location>
</feature>
<dbReference type="Pfam" id="PF00621">
    <property type="entry name" value="RhoGEF"/>
    <property type="match status" value="1"/>
</dbReference>
<feature type="region of interest" description="Disordered" evidence="4">
    <location>
        <begin position="1325"/>
        <end position="1447"/>
    </location>
</feature>
<comment type="caution">
    <text evidence="6">The sequence shown here is derived from an EMBL/GenBank/DDBJ whole genome shotgun (WGS) entry which is preliminary data.</text>
</comment>
<feature type="compositionally biased region" description="Basic and acidic residues" evidence="4">
    <location>
        <begin position="1325"/>
        <end position="1337"/>
    </location>
</feature>
<proteinExistence type="predicted"/>
<dbReference type="InterPro" id="IPR011993">
    <property type="entry name" value="PH-like_dom_sf"/>
</dbReference>
<organism evidence="6 7">
    <name type="scientific">Polyrhizophydium stewartii</name>
    <dbReference type="NCBI Taxonomy" id="2732419"/>
    <lineage>
        <taxon>Eukaryota</taxon>
        <taxon>Fungi</taxon>
        <taxon>Fungi incertae sedis</taxon>
        <taxon>Chytridiomycota</taxon>
        <taxon>Chytridiomycota incertae sedis</taxon>
        <taxon>Chytridiomycetes</taxon>
        <taxon>Rhizophydiales</taxon>
        <taxon>Rhizophydiales incertae sedis</taxon>
        <taxon>Polyrhizophydium</taxon>
    </lineage>
</organism>
<dbReference type="InterPro" id="IPR029071">
    <property type="entry name" value="Ubiquitin-like_domsf"/>
</dbReference>
<dbReference type="SUPFAM" id="SSF48065">
    <property type="entry name" value="DBL homology domain (DH-domain)"/>
    <property type="match status" value="1"/>
</dbReference>
<reference evidence="6 7" key="1">
    <citation type="submission" date="2023-09" db="EMBL/GenBank/DDBJ databases">
        <title>Pangenome analysis of Batrachochytrium dendrobatidis and related Chytrids.</title>
        <authorList>
            <person name="Yacoub M.N."/>
            <person name="Stajich J.E."/>
            <person name="James T.Y."/>
        </authorList>
    </citation>
    <scope>NUCLEOTIDE SEQUENCE [LARGE SCALE GENOMIC DNA]</scope>
    <source>
        <strain evidence="6 7">JEL0888</strain>
    </source>
</reference>
<evidence type="ECO:0000256" key="3">
    <source>
        <dbReference type="SAM" id="Coils"/>
    </source>
</evidence>
<sequence length="1667" mass="181012">MSASPERERMHSEASQRRSTLIAGIPHGRARSAGSQILFTGSGGGIATGSTGSGVGTVGIGIGSRPVSPSQSQSKLVVSTTTAESLDAISQRRSMQWDGKVSRSLGSILDAPGSGGSTAAAGASLSIGLSIGTSAAAGARENYQEQLRQVRGPKLLEADFGAIPSRSAGISDEDLMSAPADPLAQSFQSNGSVPASASVYSSSARPNYVVYSPSSNYTSPIMRSKSSFAINMSAIQSPLTAGAPPQTPSKRTSLSPSIPAAIAGSQHQQHQHQQYLTQPMTPLSAAGSGSVHTPNLSVTGSSASSAVSPAHQQPVSPAVAGLVSPSASTSGATVIGQGSIILQAGSFSAAAPAVNERLLSAIPPHVDTSTPSRSPAISARHSHIVSRSADSLNIPDEDGFLKDIELKGFGGIWSHAVARIYFLMYLLWKRQENFYFLRIDTTDFRNHWFHMTASQRVNNAKRIYSTYLSSSRATMPLRWPSGITDPTIDEVIQLLIGTLETPEPSMYDDISYITMQTLESIYAGTYVAHDGDPEPMQTQEGGEMKKFRRSSFYQAMRNDLRGTMHLTTVQHARVVERLADMSNVLHLDAALWDKVYVSLEGLCFDAESPVSKSIQLARKRTMQNVSQSSSFSRARSVSSLREDEPFSPTKTMRPAASNVARAFESSEANHTFLPYTVGDNSFCEFCFLRLGVDRSAEDPQAAYRCETVDLDIGPEFHSEKLRLVAEKLGALQKEVDIEMKIRDGLEKITKAKQAVSGKIKNKKGPEQDVHSQLERNTKKLEALKHEMQKCRLQLQSLQTAATAAAAATASAAAAAAAPAASTAAPSAAPVEPTQESERSHEAPPVRVGAATVVPMSNSSRLGSTEDLQDGGLIRVLIEDPATKTESKKAIYIRENQSTIEVIERILEKANLPGIPTDFQLTYTNAKGDTINVKDEDRPLQIENIDFSHVFFKITFRGERIQRDVDNPLLKKQREILLEICDSEFNYLQDLKLIVQTFVRPFEACAMLDKDGLESVFSNIEEIVAVHESLSKLLKEATDEASRFHADLIIKCFAESLRTQAPSFKCYTIYCGNQHNARRLLSKLAQDQSFLKMLQKCESNPKLNKLSLADMLVKPMHRITRYPLLFKRLLPNLGTDSREQVALSALLIEIEGTISAVNETIKRREAAYRINQLDEILDFSVVSDRFRIAVDGRELVSEKSFMYYKKATNIPIDVTVILFTDMILIVRSKKTEQLQLLKQPIPLESVVLLDKPDDGSGYKNLFQVIHVELETHTLQALSSYDKNSWLQEAESVRARFNAMHYSIEQSYMRVQAQRYRHMGLARHTGDFDEQRQSQHDDGSMSPLPLASKIRRRISDASTRKLFPMNDAERLRTEEQQQQIKRQSSLMQLFRSRKQDEPTLSHSVVEDNRRPSHSGTQGGSHLRAFSFQSGDDSSALNSSMGGSAVTSSMSGIPTASMASAASVAAAAAAAAVAKAAQAAAASSASTSATSASTPSTASLMSATSAVSGRLDGRSGARGSLGEVLFERSEPVSASSSPKTPELIQPGSAKTRLGRKDTTTHSATRIITNIFRMSSPQEITSARAERASPVREFSSSVISVNQASATTTTETDVTQSSSFDIDSFLAEGQAPGNMSAVNAQSDKRRNLMGVVGKIRRSHRPSKTYDAPASE</sequence>
<feature type="region of interest" description="Disordered" evidence="4">
    <location>
        <begin position="1525"/>
        <end position="1559"/>
    </location>
</feature>
<feature type="domain" description="DH" evidence="5">
    <location>
        <begin position="971"/>
        <end position="1159"/>
    </location>
</feature>
<dbReference type="CDD" id="cd00160">
    <property type="entry name" value="RhoGEF"/>
    <property type="match status" value="1"/>
</dbReference>
<dbReference type="PANTHER" id="PTHR46006">
    <property type="entry name" value="RHO GUANINE NUCLEOTIDE EXCHANGE FACTOR AT 64C, ISOFORM A"/>
    <property type="match status" value="1"/>
</dbReference>
<dbReference type="InterPro" id="IPR000159">
    <property type="entry name" value="RA_dom"/>
</dbReference>
<dbReference type="Gene3D" id="2.30.29.30">
    <property type="entry name" value="Pleckstrin-homology domain (PH domain)/Phosphotyrosine-binding domain (PTB)"/>
    <property type="match status" value="1"/>
</dbReference>
<dbReference type="Gene3D" id="1.20.900.10">
    <property type="entry name" value="Dbl homology (DH) domain"/>
    <property type="match status" value="1"/>
</dbReference>
<evidence type="ECO:0000259" key="5">
    <source>
        <dbReference type="PROSITE" id="PS50010"/>
    </source>
</evidence>
<feature type="compositionally biased region" description="Low complexity" evidence="4">
    <location>
        <begin position="297"/>
        <end position="308"/>
    </location>
</feature>
<evidence type="ECO:0000313" key="7">
    <source>
        <dbReference type="Proteomes" id="UP001527925"/>
    </source>
</evidence>
<dbReference type="SMART" id="SM00325">
    <property type="entry name" value="RhoGEF"/>
    <property type="match status" value="1"/>
</dbReference>
<gene>
    <name evidence="6" type="ORF">HK105_200106</name>
</gene>
<dbReference type="SUPFAM" id="SSF46585">
    <property type="entry name" value="HR1 repeat"/>
    <property type="match status" value="1"/>
</dbReference>
<dbReference type="Proteomes" id="UP001527925">
    <property type="component" value="Unassembled WGS sequence"/>
</dbReference>
<dbReference type="SMART" id="SM00233">
    <property type="entry name" value="PH"/>
    <property type="match status" value="1"/>
</dbReference>
<protein>
    <recommendedName>
        <fullName evidence="5">DH domain-containing protein</fullName>
    </recommendedName>
</protein>
<keyword evidence="3" id="KW-0175">Coiled coil</keyword>
<dbReference type="SUPFAM" id="SSF48097">
    <property type="entry name" value="Regulator of G-protein signaling, RGS"/>
    <property type="match status" value="1"/>
</dbReference>
<accession>A0ABR4NKM9</accession>
<dbReference type="Gene3D" id="1.10.287.160">
    <property type="entry name" value="HR1 repeat"/>
    <property type="match status" value="1"/>
</dbReference>
<dbReference type="InterPro" id="IPR001849">
    <property type="entry name" value="PH_domain"/>
</dbReference>